<keyword evidence="6" id="KW-0418">Kinase</keyword>
<evidence type="ECO:0000313" key="13">
    <source>
        <dbReference type="EMBL" id="HIU43566.1"/>
    </source>
</evidence>
<dbReference type="AlphaFoldDB" id="A0A9D1IVN3"/>
<dbReference type="Gene3D" id="3.30.450.20">
    <property type="entry name" value="PAS domain"/>
    <property type="match status" value="2"/>
</dbReference>
<keyword evidence="5" id="KW-0808">Transferase</keyword>
<dbReference type="FunFam" id="3.30.565.10:FF:000006">
    <property type="entry name" value="Sensor histidine kinase WalK"/>
    <property type="match status" value="1"/>
</dbReference>
<dbReference type="Proteomes" id="UP000824073">
    <property type="component" value="Unassembled WGS sequence"/>
</dbReference>
<proteinExistence type="predicted"/>
<keyword evidence="9" id="KW-0175">Coiled coil</keyword>
<evidence type="ECO:0000256" key="8">
    <source>
        <dbReference type="ARBA" id="ARBA00023136"/>
    </source>
</evidence>
<evidence type="ECO:0000313" key="14">
    <source>
        <dbReference type="Proteomes" id="UP000824073"/>
    </source>
</evidence>
<dbReference type="GO" id="GO:0004721">
    <property type="term" value="F:phosphoprotein phosphatase activity"/>
    <property type="evidence" value="ECO:0007669"/>
    <property type="project" value="TreeGrafter"/>
</dbReference>
<dbReference type="CDD" id="cd00082">
    <property type="entry name" value="HisKA"/>
    <property type="match status" value="1"/>
</dbReference>
<dbReference type="EMBL" id="DVMR01000038">
    <property type="protein sequence ID" value="HIU43566.1"/>
    <property type="molecule type" value="Genomic_DNA"/>
</dbReference>
<evidence type="ECO:0000259" key="12">
    <source>
        <dbReference type="PROSITE" id="PS50109"/>
    </source>
</evidence>
<dbReference type="SUPFAM" id="SSF55874">
    <property type="entry name" value="ATPase domain of HSP90 chaperone/DNA topoisomerase II/histidine kinase"/>
    <property type="match status" value="1"/>
</dbReference>
<evidence type="ECO:0000256" key="9">
    <source>
        <dbReference type="SAM" id="Coils"/>
    </source>
</evidence>
<dbReference type="SMART" id="SM00387">
    <property type="entry name" value="HATPase_c"/>
    <property type="match status" value="1"/>
</dbReference>
<keyword evidence="10" id="KW-0812">Transmembrane</keyword>
<keyword evidence="11" id="KW-0732">Signal</keyword>
<comment type="catalytic activity">
    <reaction evidence="1">
        <text>ATP + protein L-histidine = ADP + protein N-phospho-L-histidine.</text>
        <dbReference type="EC" id="2.7.13.3"/>
    </reaction>
</comment>
<evidence type="ECO:0000256" key="10">
    <source>
        <dbReference type="SAM" id="Phobius"/>
    </source>
</evidence>
<dbReference type="PANTHER" id="PTHR45453:SF1">
    <property type="entry name" value="PHOSPHATE REGULON SENSOR PROTEIN PHOR"/>
    <property type="match status" value="1"/>
</dbReference>
<comment type="caution">
    <text evidence="13">The sequence shown here is derived from an EMBL/GenBank/DDBJ whole genome shotgun (WGS) entry which is preliminary data.</text>
</comment>
<evidence type="ECO:0000256" key="11">
    <source>
        <dbReference type="SAM" id="SignalP"/>
    </source>
</evidence>
<keyword evidence="10" id="KW-1133">Transmembrane helix</keyword>
<feature type="transmembrane region" description="Helical" evidence="10">
    <location>
        <begin position="152"/>
        <end position="170"/>
    </location>
</feature>
<accession>A0A9D1IVN3</accession>
<dbReference type="InterPro" id="IPR035965">
    <property type="entry name" value="PAS-like_dom_sf"/>
</dbReference>
<reference evidence="13" key="1">
    <citation type="submission" date="2020-10" db="EMBL/GenBank/DDBJ databases">
        <authorList>
            <person name="Gilroy R."/>
        </authorList>
    </citation>
    <scope>NUCLEOTIDE SEQUENCE</scope>
    <source>
        <strain evidence="13">CHK191-8634</strain>
    </source>
</reference>
<comment type="subcellular location">
    <subcellularLocation>
        <location evidence="2">Membrane</location>
    </subcellularLocation>
</comment>
<dbReference type="InterPro" id="IPR000014">
    <property type="entry name" value="PAS"/>
</dbReference>
<evidence type="ECO:0000256" key="6">
    <source>
        <dbReference type="ARBA" id="ARBA00022777"/>
    </source>
</evidence>
<evidence type="ECO:0000256" key="5">
    <source>
        <dbReference type="ARBA" id="ARBA00022679"/>
    </source>
</evidence>
<sequence length="558" mass="61030">MRKKIFASTVLLCVLTALAAFALALWTDYDGQRAFMQSETIRQAGNIKSACLASDDPEAVLSALSDTRLRITLIARDGTVLFDSTADEALMDNHQDRPEVEQAFASGTGSRTRLSDTLGEECFYYAQRLDDDTVLRVASYTSSVWAVTRDLIPRYVLLLVILCLGALWLASHMTRKIVQPLNELDLEHPLENDTYEEIAPLLGRIYRQNEGLRERMSELQDQREHLSAITASMAEGLIVLDSELTVLSCNQSALRLLGREDLNPVEQNLLVLCREAWVSALARRALAGERAEQTEMHQGRALRVLGSPASSGCILLISDVTEQQESERMRREFTANVSHELKTPLTSISGYAELIETGMARPGDVGRFAHIISDECSRLLTLVDDILSLSRLDEGAVPTQGGPVGLLAVSHEAVSRLTDAAQKRGITLSVEGDEQIICASRSMLLELICNLCDNAVKYNRDGGSVTVTVGRRSGRPFVSVRDTGIGIPADEQSRIFERFYRVDKSRSREVGGTGLGLAIVKHLAMALGAEISVDSTLGAGSTFTVTFAVPSDQACQPQ</sequence>
<dbReference type="FunFam" id="1.10.287.130:FF:000001">
    <property type="entry name" value="Two-component sensor histidine kinase"/>
    <property type="match status" value="1"/>
</dbReference>
<feature type="signal peptide" evidence="11">
    <location>
        <begin position="1"/>
        <end position="19"/>
    </location>
</feature>
<evidence type="ECO:0000256" key="4">
    <source>
        <dbReference type="ARBA" id="ARBA00022553"/>
    </source>
</evidence>
<dbReference type="Pfam" id="PF13188">
    <property type="entry name" value="PAS_8"/>
    <property type="match status" value="1"/>
</dbReference>
<feature type="chain" id="PRO_5039445269" description="histidine kinase" evidence="11">
    <location>
        <begin position="20"/>
        <end position="558"/>
    </location>
</feature>
<dbReference type="InterPro" id="IPR003594">
    <property type="entry name" value="HATPase_dom"/>
</dbReference>
<dbReference type="SMART" id="SM00091">
    <property type="entry name" value="PAS"/>
    <property type="match status" value="1"/>
</dbReference>
<dbReference type="InterPro" id="IPR003661">
    <property type="entry name" value="HisK_dim/P_dom"/>
</dbReference>
<dbReference type="CDD" id="cd00075">
    <property type="entry name" value="HATPase"/>
    <property type="match status" value="1"/>
</dbReference>
<dbReference type="Gene3D" id="1.10.287.130">
    <property type="match status" value="1"/>
</dbReference>
<dbReference type="EC" id="2.7.13.3" evidence="3"/>
<dbReference type="PROSITE" id="PS50109">
    <property type="entry name" value="HIS_KIN"/>
    <property type="match status" value="1"/>
</dbReference>
<keyword evidence="4" id="KW-0597">Phosphoprotein</keyword>
<dbReference type="GO" id="GO:0000155">
    <property type="term" value="F:phosphorelay sensor kinase activity"/>
    <property type="evidence" value="ECO:0007669"/>
    <property type="project" value="InterPro"/>
</dbReference>
<keyword evidence="7" id="KW-0902">Two-component regulatory system</keyword>
<feature type="domain" description="Histidine kinase" evidence="12">
    <location>
        <begin position="336"/>
        <end position="551"/>
    </location>
</feature>
<dbReference type="PANTHER" id="PTHR45453">
    <property type="entry name" value="PHOSPHATE REGULON SENSOR PROTEIN PHOR"/>
    <property type="match status" value="1"/>
</dbReference>
<dbReference type="Pfam" id="PF02518">
    <property type="entry name" value="HATPase_c"/>
    <property type="match status" value="1"/>
</dbReference>
<dbReference type="GO" id="GO:0016036">
    <property type="term" value="P:cellular response to phosphate starvation"/>
    <property type="evidence" value="ECO:0007669"/>
    <property type="project" value="TreeGrafter"/>
</dbReference>
<keyword evidence="8 10" id="KW-0472">Membrane</keyword>
<reference evidence="13" key="2">
    <citation type="journal article" date="2021" name="PeerJ">
        <title>Extensive microbial diversity within the chicken gut microbiome revealed by metagenomics and culture.</title>
        <authorList>
            <person name="Gilroy R."/>
            <person name="Ravi A."/>
            <person name="Getino M."/>
            <person name="Pursley I."/>
            <person name="Horton D.L."/>
            <person name="Alikhan N.F."/>
            <person name="Baker D."/>
            <person name="Gharbi K."/>
            <person name="Hall N."/>
            <person name="Watson M."/>
            <person name="Adriaenssens E.M."/>
            <person name="Foster-Nyarko E."/>
            <person name="Jarju S."/>
            <person name="Secka A."/>
            <person name="Antonio M."/>
            <person name="Oren A."/>
            <person name="Chaudhuri R.R."/>
            <person name="La Ragione R."/>
            <person name="Hildebrand F."/>
            <person name="Pallen M.J."/>
        </authorList>
    </citation>
    <scope>NUCLEOTIDE SEQUENCE</scope>
    <source>
        <strain evidence="13">CHK191-8634</strain>
    </source>
</reference>
<feature type="coiled-coil region" evidence="9">
    <location>
        <begin position="202"/>
        <end position="229"/>
    </location>
</feature>
<protein>
    <recommendedName>
        <fullName evidence="3">histidine kinase</fullName>
        <ecNumber evidence="3">2.7.13.3</ecNumber>
    </recommendedName>
</protein>
<dbReference type="InterPro" id="IPR005467">
    <property type="entry name" value="His_kinase_dom"/>
</dbReference>
<dbReference type="SMART" id="SM00388">
    <property type="entry name" value="HisKA"/>
    <property type="match status" value="1"/>
</dbReference>
<dbReference type="GO" id="GO:0005886">
    <property type="term" value="C:plasma membrane"/>
    <property type="evidence" value="ECO:0007669"/>
    <property type="project" value="TreeGrafter"/>
</dbReference>
<dbReference type="SUPFAM" id="SSF55785">
    <property type="entry name" value="PYP-like sensor domain (PAS domain)"/>
    <property type="match status" value="1"/>
</dbReference>
<dbReference type="InterPro" id="IPR036097">
    <property type="entry name" value="HisK_dim/P_sf"/>
</dbReference>
<name>A0A9D1IVN3_9CLOT</name>
<dbReference type="InterPro" id="IPR036890">
    <property type="entry name" value="HATPase_C_sf"/>
</dbReference>
<dbReference type="InterPro" id="IPR050351">
    <property type="entry name" value="BphY/WalK/GraS-like"/>
</dbReference>
<gene>
    <name evidence="13" type="ORF">IAB67_04630</name>
</gene>
<organism evidence="13 14">
    <name type="scientific">Candidatus Ventrousia excrementavium</name>
    <dbReference type="NCBI Taxonomy" id="2840961"/>
    <lineage>
        <taxon>Bacteria</taxon>
        <taxon>Bacillati</taxon>
        <taxon>Bacillota</taxon>
        <taxon>Clostridia</taxon>
        <taxon>Eubacteriales</taxon>
        <taxon>Clostridiaceae</taxon>
        <taxon>Clostridiaceae incertae sedis</taxon>
        <taxon>Candidatus Ventrousia</taxon>
    </lineage>
</organism>
<dbReference type="Gene3D" id="3.30.565.10">
    <property type="entry name" value="Histidine kinase-like ATPase, C-terminal domain"/>
    <property type="match status" value="1"/>
</dbReference>
<dbReference type="PRINTS" id="PR00344">
    <property type="entry name" value="BCTRLSENSOR"/>
</dbReference>
<evidence type="ECO:0000256" key="2">
    <source>
        <dbReference type="ARBA" id="ARBA00004370"/>
    </source>
</evidence>
<evidence type="ECO:0000256" key="1">
    <source>
        <dbReference type="ARBA" id="ARBA00000085"/>
    </source>
</evidence>
<dbReference type="InterPro" id="IPR004358">
    <property type="entry name" value="Sig_transdc_His_kin-like_C"/>
</dbReference>
<evidence type="ECO:0000256" key="3">
    <source>
        <dbReference type="ARBA" id="ARBA00012438"/>
    </source>
</evidence>
<dbReference type="SUPFAM" id="SSF47384">
    <property type="entry name" value="Homodimeric domain of signal transducing histidine kinase"/>
    <property type="match status" value="1"/>
</dbReference>
<dbReference type="Pfam" id="PF00512">
    <property type="entry name" value="HisKA"/>
    <property type="match status" value="1"/>
</dbReference>
<evidence type="ECO:0000256" key="7">
    <source>
        <dbReference type="ARBA" id="ARBA00023012"/>
    </source>
</evidence>